<dbReference type="AlphaFoldDB" id="A0A077M609"/>
<comment type="caution">
    <text evidence="2">The sequence shown here is derived from an EMBL/GenBank/DDBJ whole genome shotgun (WGS) entry which is preliminary data.</text>
</comment>
<protein>
    <submittedName>
        <fullName evidence="2">Asp/Glu racemase</fullName>
    </submittedName>
</protein>
<organism evidence="2 3">
    <name type="scientific">Nostocoides japonicum T1-X7</name>
    <dbReference type="NCBI Taxonomy" id="1194083"/>
    <lineage>
        <taxon>Bacteria</taxon>
        <taxon>Bacillati</taxon>
        <taxon>Actinomycetota</taxon>
        <taxon>Actinomycetes</taxon>
        <taxon>Micrococcales</taxon>
        <taxon>Intrasporangiaceae</taxon>
        <taxon>Nostocoides</taxon>
    </lineage>
</organism>
<evidence type="ECO:0000313" key="3">
    <source>
        <dbReference type="Proteomes" id="UP000035721"/>
    </source>
</evidence>
<accession>A0A077M609</accession>
<feature type="region of interest" description="Disordered" evidence="1">
    <location>
        <begin position="234"/>
        <end position="272"/>
    </location>
</feature>
<gene>
    <name evidence="2" type="ORF">BN12_960009</name>
</gene>
<sequence length="272" mass="28077">MTSCHPAGPMVAIINATPVSVRPALAGLAAGYPEAEPWTLLDDRLVKDAEAAGGLTEPLARRMRTLITYAVDSGASAVLLSCSMYGPVLQQARLDHPHIPMTASDEALFAEVAERADDTVLLLGPLAPAVSDTASRLQAVLDAAGSPTALRPHVVDGAAAATARGDLAGLDELLIQAVETNRDDRLSAVVLANFSISPARAAVQAATALPVLEPTTPAARALRRRVTEAVGDCCRWRSPAPGTARRPSGPPGVDRASPEVNRASRGTPGGAR</sequence>
<dbReference type="Proteomes" id="UP000035721">
    <property type="component" value="Unassembled WGS sequence"/>
</dbReference>
<evidence type="ECO:0000256" key="1">
    <source>
        <dbReference type="SAM" id="MobiDB-lite"/>
    </source>
</evidence>
<evidence type="ECO:0000313" key="2">
    <source>
        <dbReference type="EMBL" id="CCH80487.1"/>
    </source>
</evidence>
<keyword evidence="3" id="KW-1185">Reference proteome</keyword>
<name>A0A077M609_9MICO</name>
<dbReference type="EMBL" id="CAJB01000432">
    <property type="protein sequence ID" value="CCH80487.1"/>
    <property type="molecule type" value="Genomic_DNA"/>
</dbReference>
<reference evidence="2 3" key="1">
    <citation type="journal article" date="2013" name="ISME J.">
        <title>A metabolic model for members of the genus Tetrasphaera involved in enhanced biological phosphorus removal.</title>
        <authorList>
            <person name="Kristiansen R."/>
            <person name="Nguyen H.T.T."/>
            <person name="Saunders A.M."/>
            <person name="Nielsen J.L."/>
            <person name="Wimmer R."/>
            <person name="Le V.Q."/>
            <person name="McIlroy S.J."/>
            <person name="Petrovski S."/>
            <person name="Seviour R.J."/>
            <person name="Calteau A."/>
            <person name="Nielsen K.L."/>
            <person name="Nielsen P.H."/>
        </authorList>
    </citation>
    <scope>NUCLEOTIDE SEQUENCE [LARGE SCALE GENOMIC DNA]</scope>
    <source>
        <strain evidence="2 3">T1-X7</strain>
    </source>
</reference>
<proteinExistence type="predicted"/>